<evidence type="ECO:0000313" key="1">
    <source>
        <dbReference type="EMBL" id="SFK76155.1"/>
    </source>
</evidence>
<gene>
    <name evidence="1" type="ORF">SAMN04488498_11213</name>
</gene>
<keyword evidence="2" id="KW-1185">Reference proteome</keyword>
<sequence>MFSDYGRSAFAVRAWLSWLLGLLPAAVFAASKGTPGMRAAFFAAAALAATVPTGFAETLRVDRDFWRAAVWQYSDCQKATIAELKGVGPIQKLQSLVPMTEQCMDLFGFSPDVSQCLHHGEGYEGFKHCVVRRTVTKLRLQQD</sequence>
<name>A0A1I4C5D3_9HYPH</name>
<accession>A0A1I4C5D3</accession>
<organism evidence="1 2">
    <name type="scientific">Neomesorhizobium albiziae</name>
    <dbReference type="NCBI Taxonomy" id="335020"/>
    <lineage>
        <taxon>Bacteria</taxon>
        <taxon>Pseudomonadati</taxon>
        <taxon>Pseudomonadota</taxon>
        <taxon>Alphaproteobacteria</taxon>
        <taxon>Hyphomicrobiales</taxon>
        <taxon>Phyllobacteriaceae</taxon>
        <taxon>Neomesorhizobium</taxon>
    </lineage>
</organism>
<dbReference type="EMBL" id="FOSL01000012">
    <property type="protein sequence ID" value="SFK76155.1"/>
    <property type="molecule type" value="Genomic_DNA"/>
</dbReference>
<proteinExistence type="predicted"/>
<protein>
    <submittedName>
        <fullName evidence="1">Uncharacterized protein</fullName>
    </submittedName>
</protein>
<dbReference type="RefSeq" id="WP_149761716.1">
    <property type="nucleotide sequence ID" value="NZ_BSPE01000004.1"/>
</dbReference>
<evidence type="ECO:0000313" key="2">
    <source>
        <dbReference type="Proteomes" id="UP000323300"/>
    </source>
</evidence>
<dbReference type="Proteomes" id="UP000323300">
    <property type="component" value="Unassembled WGS sequence"/>
</dbReference>
<dbReference type="AlphaFoldDB" id="A0A1I4C5D3"/>
<reference evidence="1 2" key="1">
    <citation type="submission" date="2016-10" db="EMBL/GenBank/DDBJ databases">
        <authorList>
            <person name="Varghese N."/>
            <person name="Submissions S."/>
        </authorList>
    </citation>
    <scope>NUCLEOTIDE SEQUENCE [LARGE SCALE GENOMIC DNA]</scope>
    <source>
        <strain evidence="1 2">DSM 21822</strain>
    </source>
</reference>